<feature type="region of interest" description="Disordered" evidence="1">
    <location>
        <begin position="37"/>
        <end position="56"/>
    </location>
</feature>
<dbReference type="GO" id="GO:0003690">
    <property type="term" value="F:double-stranded DNA binding"/>
    <property type="evidence" value="ECO:0007669"/>
    <property type="project" value="TreeGrafter"/>
</dbReference>
<dbReference type="GO" id="GO:0006303">
    <property type="term" value="P:double-strand break repair via nonhomologous end joining"/>
    <property type="evidence" value="ECO:0007669"/>
    <property type="project" value="TreeGrafter"/>
</dbReference>
<gene>
    <name evidence="4" type="primary">LOC100652099</name>
</gene>
<name>A0A9B2MR51_BOMTE</name>
<dbReference type="RefSeq" id="XP_012174534.1">
    <property type="nucleotide sequence ID" value="XM_012319144.2"/>
</dbReference>
<evidence type="ECO:0000313" key="3">
    <source>
        <dbReference type="Proteomes" id="UP000835206"/>
    </source>
</evidence>
<dbReference type="GO" id="GO:0046975">
    <property type="term" value="F:histone H3K36 methyltransferase activity"/>
    <property type="evidence" value="ECO:0007669"/>
    <property type="project" value="TreeGrafter"/>
</dbReference>
<dbReference type="PANTHER" id="PTHR46060">
    <property type="entry name" value="MARINER MOS1 TRANSPOSASE-LIKE PROTEIN"/>
    <property type="match status" value="1"/>
</dbReference>
<proteinExistence type="predicted"/>
<dbReference type="AlphaFoldDB" id="A0A9B2MR51"/>
<dbReference type="GO" id="GO:0005634">
    <property type="term" value="C:nucleus"/>
    <property type="evidence" value="ECO:0007669"/>
    <property type="project" value="TreeGrafter"/>
</dbReference>
<dbReference type="GeneID" id="100652099"/>
<dbReference type="GO" id="GO:0035861">
    <property type="term" value="C:site of double-strand break"/>
    <property type="evidence" value="ECO:0007669"/>
    <property type="project" value="TreeGrafter"/>
</dbReference>
<protein>
    <submittedName>
        <fullName evidence="4">Histone-lysine N-methyltransferase SETMAR-like</fullName>
    </submittedName>
</protein>
<dbReference type="GO" id="GO:0000014">
    <property type="term" value="F:single-stranded DNA endodeoxyribonuclease activity"/>
    <property type="evidence" value="ECO:0007669"/>
    <property type="project" value="TreeGrafter"/>
</dbReference>
<dbReference type="KEGG" id="bter:100652099"/>
<dbReference type="GO" id="GO:0044774">
    <property type="term" value="P:mitotic DNA integrity checkpoint signaling"/>
    <property type="evidence" value="ECO:0007669"/>
    <property type="project" value="TreeGrafter"/>
</dbReference>
<dbReference type="GO" id="GO:0000729">
    <property type="term" value="P:DNA double-strand break processing"/>
    <property type="evidence" value="ECO:0007669"/>
    <property type="project" value="TreeGrafter"/>
</dbReference>
<dbReference type="OrthoDB" id="10032414at2759"/>
<evidence type="ECO:0000256" key="1">
    <source>
        <dbReference type="SAM" id="MobiDB-lite"/>
    </source>
</evidence>
<keyword evidence="3" id="KW-1185">Reference proteome</keyword>
<feature type="domain" description="Mos1 transposase HTH" evidence="2">
    <location>
        <begin position="9"/>
        <end position="33"/>
    </location>
</feature>
<dbReference type="Gene3D" id="3.30.420.10">
    <property type="entry name" value="Ribonuclease H-like superfamily/Ribonuclease H"/>
    <property type="match status" value="1"/>
</dbReference>
<dbReference type="GO" id="GO:0042800">
    <property type="term" value="F:histone H3K4 methyltransferase activity"/>
    <property type="evidence" value="ECO:0007669"/>
    <property type="project" value="TreeGrafter"/>
</dbReference>
<dbReference type="GO" id="GO:0015074">
    <property type="term" value="P:DNA integration"/>
    <property type="evidence" value="ECO:0007669"/>
    <property type="project" value="TreeGrafter"/>
</dbReference>
<evidence type="ECO:0000259" key="2">
    <source>
        <dbReference type="Pfam" id="PF17906"/>
    </source>
</evidence>
<dbReference type="GO" id="GO:0031297">
    <property type="term" value="P:replication fork processing"/>
    <property type="evidence" value="ECO:0007669"/>
    <property type="project" value="TreeGrafter"/>
</dbReference>
<dbReference type="GO" id="GO:0044547">
    <property type="term" value="F:DNA topoisomerase binding"/>
    <property type="evidence" value="ECO:0007669"/>
    <property type="project" value="TreeGrafter"/>
</dbReference>
<dbReference type="InterPro" id="IPR001888">
    <property type="entry name" value="Transposase_1"/>
</dbReference>
<dbReference type="GO" id="GO:0000793">
    <property type="term" value="C:condensed chromosome"/>
    <property type="evidence" value="ECO:0007669"/>
    <property type="project" value="TreeGrafter"/>
</dbReference>
<dbReference type="PANTHER" id="PTHR46060:SF2">
    <property type="entry name" value="HISTONE-LYSINE N-METHYLTRANSFERASE SETMAR"/>
    <property type="match status" value="1"/>
</dbReference>
<dbReference type="Proteomes" id="UP000835206">
    <property type="component" value="Chromosome 7"/>
</dbReference>
<organism evidence="3 4">
    <name type="scientific">Bombus terrestris</name>
    <name type="common">Buff-tailed bumblebee</name>
    <name type="synonym">Apis terrestris</name>
    <dbReference type="NCBI Taxonomy" id="30195"/>
    <lineage>
        <taxon>Eukaryota</taxon>
        <taxon>Metazoa</taxon>
        <taxon>Ecdysozoa</taxon>
        <taxon>Arthropoda</taxon>
        <taxon>Hexapoda</taxon>
        <taxon>Insecta</taxon>
        <taxon>Pterygota</taxon>
        <taxon>Neoptera</taxon>
        <taxon>Endopterygota</taxon>
        <taxon>Hymenoptera</taxon>
        <taxon>Apocrita</taxon>
        <taxon>Aculeata</taxon>
        <taxon>Apoidea</taxon>
        <taxon>Anthophila</taxon>
        <taxon>Apidae</taxon>
        <taxon>Bombus</taxon>
        <taxon>Bombus</taxon>
    </lineage>
</organism>
<accession>A0A9B2MR51</accession>
<sequence length="217" mass="25249">MPRMWQTKCALFGNGIINERTVRKWFAKFEAGDTSLEDQECPGRLSPTDENQIKTPIQNNPRYTTHELWNELPLATPKADLHPKKAMLGVCWNWKRMLYHKLLPNNQEINSNKYCSQLAELKTAIEQKCPELANRKCVMFHKDNARRHVSLITRQKALKLGWHVLSHPPYSPDVAPSDFHLFRSLQNSLNGENFNSLVDIENHIEKFFAENPARMEL</sequence>
<reference evidence="4" key="1">
    <citation type="submission" date="2025-08" db="UniProtKB">
        <authorList>
            <consortium name="RefSeq"/>
        </authorList>
    </citation>
    <scope>IDENTIFICATION</scope>
</reference>
<dbReference type="InterPro" id="IPR052709">
    <property type="entry name" value="Transposase-MT_Hybrid"/>
</dbReference>
<dbReference type="Pfam" id="PF17906">
    <property type="entry name" value="HTH_48"/>
    <property type="match status" value="1"/>
</dbReference>
<evidence type="ECO:0000313" key="4">
    <source>
        <dbReference type="RefSeq" id="XP_012174534.1"/>
    </source>
</evidence>
<dbReference type="GO" id="GO:0003697">
    <property type="term" value="F:single-stranded DNA binding"/>
    <property type="evidence" value="ECO:0007669"/>
    <property type="project" value="TreeGrafter"/>
</dbReference>
<dbReference type="Pfam" id="PF01359">
    <property type="entry name" value="Transposase_1"/>
    <property type="match status" value="1"/>
</dbReference>
<dbReference type="InterPro" id="IPR036397">
    <property type="entry name" value="RNaseH_sf"/>
</dbReference>
<dbReference type="InterPro" id="IPR041426">
    <property type="entry name" value="Mos1_HTH"/>
</dbReference>